<dbReference type="GO" id="GO:0020037">
    <property type="term" value="F:heme binding"/>
    <property type="evidence" value="ECO:0007669"/>
    <property type="project" value="InterPro"/>
</dbReference>
<keyword evidence="4 12" id="KW-0575">Peroxidase</keyword>
<protein>
    <recommendedName>
        <fullName evidence="3">peroxidase</fullName>
        <ecNumber evidence="3">1.11.1.7</ecNumber>
    </recommendedName>
</protein>
<comment type="caution">
    <text evidence="12">The sequence shown here is derived from an EMBL/GenBank/DDBJ whole genome shotgun (WGS) entry which is preliminary data.</text>
</comment>
<evidence type="ECO:0000256" key="8">
    <source>
        <dbReference type="ARBA" id="ARBA00023004"/>
    </source>
</evidence>
<evidence type="ECO:0000256" key="2">
    <source>
        <dbReference type="ARBA" id="ARBA00001970"/>
    </source>
</evidence>
<dbReference type="EC" id="1.11.1.7" evidence="3"/>
<comment type="catalytic activity">
    <reaction evidence="1">
        <text>2 a phenolic donor + H2O2 = 2 a phenolic radical donor + 2 H2O</text>
        <dbReference type="Rhea" id="RHEA:56136"/>
        <dbReference type="ChEBI" id="CHEBI:15377"/>
        <dbReference type="ChEBI" id="CHEBI:16240"/>
        <dbReference type="ChEBI" id="CHEBI:139520"/>
        <dbReference type="ChEBI" id="CHEBI:139521"/>
        <dbReference type="EC" id="1.11.1.7"/>
    </reaction>
</comment>
<evidence type="ECO:0000313" key="12">
    <source>
        <dbReference type="EMBL" id="KAK7817541.1"/>
    </source>
</evidence>
<accession>A0AAW0ITN8</accession>
<evidence type="ECO:0000256" key="7">
    <source>
        <dbReference type="ARBA" id="ARBA00023002"/>
    </source>
</evidence>
<dbReference type="PROSITE" id="PS50873">
    <property type="entry name" value="PEROXIDASE_4"/>
    <property type="match status" value="1"/>
</dbReference>
<dbReference type="PRINTS" id="PR00461">
    <property type="entry name" value="PLPEROXIDASE"/>
</dbReference>
<comment type="cofactor">
    <cofactor evidence="9">
        <name>Ca(2+)</name>
        <dbReference type="ChEBI" id="CHEBI:29108"/>
    </cofactor>
    <text evidence="9">Binds 2 calcium ions per subunit.</text>
</comment>
<keyword evidence="13" id="KW-1185">Reference proteome</keyword>
<keyword evidence="5" id="KW-0349">Heme</keyword>
<gene>
    <name evidence="12" type="primary">PER70</name>
    <name evidence="12" type="ORF">CFP56_042752</name>
</gene>
<feature type="domain" description="Plant heme peroxidase family profile" evidence="11">
    <location>
        <begin position="11"/>
        <end position="82"/>
    </location>
</feature>
<dbReference type="EMBL" id="PKMF04000877">
    <property type="protein sequence ID" value="KAK7817541.1"/>
    <property type="molecule type" value="Genomic_DNA"/>
</dbReference>
<keyword evidence="9" id="KW-0106">Calcium</keyword>
<keyword evidence="6 9" id="KW-0479">Metal-binding</keyword>
<name>A0AAW0ITN8_QUESU</name>
<dbReference type="InterPro" id="IPR000823">
    <property type="entry name" value="Peroxidase_pln"/>
</dbReference>
<dbReference type="GO" id="GO:0140825">
    <property type="term" value="F:lactoperoxidase activity"/>
    <property type="evidence" value="ECO:0007669"/>
    <property type="project" value="UniProtKB-EC"/>
</dbReference>
<evidence type="ECO:0000256" key="9">
    <source>
        <dbReference type="PIRSR" id="PIRSR600823-3"/>
    </source>
</evidence>
<dbReference type="InterPro" id="IPR002016">
    <property type="entry name" value="Haem_peroxidase"/>
</dbReference>
<keyword evidence="7" id="KW-0560">Oxidoreductase</keyword>
<reference evidence="12 13" key="1">
    <citation type="journal article" date="2018" name="Sci. Data">
        <title>The draft genome sequence of cork oak.</title>
        <authorList>
            <person name="Ramos A.M."/>
            <person name="Usie A."/>
            <person name="Barbosa P."/>
            <person name="Barros P.M."/>
            <person name="Capote T."/>
            <person name="Chaves I."/>
            <person name="Simoes F."/>
            <person name="Abreu I."/>
            <person name="Carrasquinho I."/>
            <person name="Faro C."/>
            <person name="Guimaraes J.B."/>
            <person name="Mendonca D."/>
            <person name="Nobrega F."/>
            <person name="Rodrigues L."/>
            <person name="Saibo N.J.M."/>
            <person name="Varela M.C."/>
            <person name="Egas C."/>
            <person name="Matos J."/>
            <person name="Miguel C.M."/>
            <person name="Oliveira M.M."/>
            <person name="Ricardo C.P."/>
            <person name="Goncalves S."/>
        </authorList>
    </citation>
    <scope>NUCLEOTIDE SEQUENCE [LARGE SCALE GENOMIC DNA]</scope>
    <source>
        <strain evidence="13">cv. HL8</strain>
    </source>
</reference>
<sequence>MAMVQRYHLMLDNKYYKNLKKHRGLLTSDQSLLNYPSTVGIVRNNARHNRAWAYKFAAAMVKMGYIEVLTGSQGEIRKIVGL</sequence>
<organism evidence="12 13">
    <name type="scientific">Quercus suber</name>
    <name type="common">Cork oak</name>
    <dbReference type="NCBI Taxonomy" id="58331"/>
    <lineage>
        <taxon>Eukaryota</taxon>
        <taxon>Viridiplantae</taxon>
        <taxon>Streptophyta</taxon>
        <taxon>Embryophyta</taxon>
        <taxon>Tracheophyta</taxon>
        <taxon>Spermatophyta</taxon>
        <taxon>Magnoliopsida</taxon>
        <taxon>eudicotyledons</taxon>
        <taxon>Gunneridae</taxon>
        <taxon>Pentapetalae</taxon>
        <taxon>rosids</taxon>
        <taxon>fabids</taxon>
        <taxon>Fagales</taxon>
        <taxon>Fagaceae</taxon>
        <taxon>Quercus</taxon>
    </lineage>
</organism>
<dbReference type="AlphaFoldDB" id="A0AAW0ITN8"/>
<evidence type="ECO:0000313" key="13">
    <source>
        <dbReference type="Proteomes" id="UP000237347"/>
    </source>
</evidence>
<comment type="cofactor">
    <cofactor evidence="2">
        <name>heme b</name>
        <dbReference type="ChEBI" id="CHEBI:60344"/>
    </cofactor>
</comment>
<dbReference type="Proteomes" id="UP000237347">
    <property type="component" value="Unassembled WGS sequence"/>
</dbReference>
<dbReference type="PANTHER" id="PTHR31517">
    <property type="match status" value="1"/>
</dbReference>
<evidence type="ECO:0000256" key="1">
    <source>
        <dbReference type="ARBA" id="ARBA00000189"/>
    </source>
</evidence>
<comment type="similarity">
    <text evidence="10">Belongs to the peroxidase family.</text>
</comment>
<dbReference type="PANTHER" id="PTHR31517:SF51">
    <property type="entry name" value="PEROXIDASE 55"/>
    <property type="match status" value="1"/>
</dbReference>
<dbReference type="SUPFAM" id="SSF48113">
    <property type="entry name" value="Heme-dependent peroxidases"/>
    <property type="match status" value="1"/>
</dbReference>
<dbReference type="Gene3D" id="1.10.420.10">
    <property type="entry name" value="Peroxidase, domain 2"/>
    <property type="match status" value="1"/>
</dbReference>
<dbReference type="InterPro" id="IPR010255">
    <property type="entry name" value="Haem_peroxidase_sf"/>
</dbReference>
<dbReference type="GO" id="GO:0046872">
    <property type="term" value="F:metal ion binding"/>
    <property type="evidence" value="ECO:0007669"/>
    <property type="project" value="UniProtKB-KW"/>
</dbReference>
<dbReference type="Pfam" id="PF00141">
    <property type="entry name" value="peroxidase"/>
    <property type="match status" value="1"/>
</dbReference>
<evidence type="ECO:0000256" key="10">
    <source>
        <dbReference type="RuleBase" id="RU004241"/>
    </source>
</evidence>
<proteinExistence type="inferred from homology"/>
<keyword evidence="8" id="KW-0408">Iron</keyword>
<evidence type="ECO:0000256" key="6">
    <source>
        <dbReference type="ARBA" id="ARBA00022723"/>
    </source>
</evidence>
<evidence type="ECO:0000256" key="5">
    <source>
        <dbReference type="ARBA" id="ARBA00022617"/>
    </source>
</evidence>
<evidence type="ECO:0000256" key="4">
    <source>
        <dbReference type="ARBA" id="ARBA00022559"/>
    </source>
</evidence>
<evidence type="ECO:0000256" key="3">
    <source>
        <dbReference type="ARBA" id="ARBA00012313"/>
    </source>
</evidence>
<dbReference type="GO" id="GO:0006979">
    <property type="term" value="P:response to oxidative stress"/>
    <property type="evidence" value="ECO:0007669"/>
    <property type="project" value="InterPro"/>
</dbReference>
<feature type="binding site" evidence="9">
    <location>
        <position position="12"/>
    </location>
    <ligand>
        <name>Ca(2+)</name>
        <dbReference type="ChEBI" id="CHEBI:29108"/>
        <label>2</label>
    </ligand>
</feature>
<evidence type="ECO:0000259" key="11">
    <source>
        <dbReference type="PROSITE" id="PS50873"/>
    </source>
</evidence>